<dbReference type="Pfam" id="PF00225">
    <property type="entry name" value="Kinesin"/>
    <property type="match status" value="1"/>
</dbReference>
<dbReference type="InterPro" id="IPR027417">
    <property type="entry name" value="P-loop_NTPase"/>
</dbReference>
<evidence type="ECO:0000256" key="16">
    <source>
        <dbReference type="SAM" id="Coils"/>
    </source>
</evidence>
<evidence type="ECO:0000256" key="2">
    <source>
        <dbReference type="ARBA" id="ARBA00004245"/>
    </source>
</evidence>
<keyword evidence="9" id="KW-0238">DNA-binding</keyword>
<evidence type="ECO:0000256" key="10">
    <source>
        <dbReference type="ARBA" id="ARBA00023175"/>
    </source>
</evidence>
<dbReference type="Xenbase" id="XB-GENE-979888">
    <property type="gene designation" value="kif22"/>
</dbReference>
<dbReference type="CDD" id="cd01376">
    <property type="entry name" value="KISc_KID_like"/>
    <property type="match status" value="1"/>
</dbReference>
<dbReference type="SUPFAM" id="SSF52540">
    <property type="entry name" value="P-loop containing nucleoside triphosphate hydrolases"/>
    <property type="match status" value="1"/>
</dbReference>
<dbReference type="PROSITE" id="PS00411">
    <property type="entry name" value="KINESIN_MOTOR_1"/>
    <property type="match status" value="1"/>
</dbReference>
<keyword evidence="19" id="KW-1185">Reference proteome</keyword>
<evidence type="ECO:0000259" key="18">
    <source>
        <dbReference type="PROSITE" id="PS50067"/>
    </source>
</evidence>
<evidence type="ECO:0000256" key="8">
    <source>
        <dbReference type="ARBA" id="ARBA00023054"/>
    </source>
</evidence>
<dbReference type="GO" id="GO:0007018">
    <property type="term" value="P:microtubule-based movement"/>
    <property type="evidence" value="ECO:0007669"/>
    <property type="project" value="InterPro"/>
</dbReference>
<dbReference type="AGR" id="Xenbase:XB-GENE-979888"/>
<dbReference type="AlphaFoldDB" id="A0A8J1IS60"/>
<name>A0A8J1IS60_XENTR</name>
<dbReference type="OrthoDB" id="3176171at2759"/>
<keyword evidence="3" id="KW-0963">Cytoplasm</keyword>
<evidence type="ECO:0000256" key="1">
    <source>
        <dbReference type="ARBA" id="ARBA00004123"/>
    </source>
</evidence>
<keyword evidence="4 15" id="KW-0493">Microtubule</keyword>
<feature type="region of interest" description="Disordered" evidence="17">
    <location>
        <begin position="371"/>
        <end position="413"/>
    </location>
</feature>
<organism evidence="19 20">
    <name type="scientific">Xenopus tropicalis</name>
    <name type="common">Western clawed frog</name>
    <name type="synonym">Silurana tropicalis</name>
    <dbReference type="NCBI Taxonomy" id="8364"/>
    <lineage>
        <taxon>Eukaryota</taxon>
        <taxon>Metazoa</taxon>
        <taxon>Chordata</taxon>
        <taxon>Craniata</taxon>
        <taxon>Vertebrata</taxon>
        <taxon>Euteleostomi</taxon>
        <taxon>Amphibia</taxon>
        <taxon>Batrachia</taxon>
        <taxon>Anura</taxon>
        <taxon>Pipoidea</taxon>
        <taxon>Pipidae</taxon>
        <taxon>Xenopodinae</taxon>
        <taxon>Xenopus</taxon>
        <taxon>Silurana</taxon>
    </lineage>
</organism>
<feature type="compositionally biased region" description="Polar residues" evidence="17">
    <location>
        <begin position="401"/>
        <end position="410"/>
    </location>
</feature>
<keyword evidence="12" id="KW-0539">Nucleus</keyword>
<evidence type="ECO:0000313" key="19">
    <source>
        <dbReference type="Proteomes" id="UP000008143"/>
    </source>
</evidence>
<evidence type="ECO:0000256" key="6">
    <source>
        <dbReference type="ARBA" id="ARBA00022840"/>
    </source>
</evidence>
<protein>
    <recommendedName>
        <fullName evidence="15">Kinesin-like protein</fullName>
    </recommendedName>
</protein>
<dbReference type="Gene3D" id="3.40.850.10">
    <property type="entry name" value="Kinesin motor domain"/>
    <property type="match status" value="1"/>
</dbReference>
<keyword evidence="6 14" id="KW-0067">ATP-binding</keyword>
<keyword evidence="8 16" id="KW-0175">Coiled coil</keyword>
<evidence type="ECO:0000256" key="17">
    <source>
        <dbReference type="SAM" id="MobiDB-lite"/>
    </source>
</evidence>
<evidence type="ECO:0000256" key="9">
    <source>
        <dbReference type="ARBA" id="ARBA00023125"/>
    </source>
</evidence>
<dbReference type="SUPFAM" id="SSF47781">
    <property type="entry name" value="RuvA domain 2-like"/>
    <property type="match status" value="1"/>
</dbReference>
<dbReference type="InterPro" id="IPR027640">
    <property type="entry name" value="Kinesin-like_fam"/>
</dbReference>
<evidence type="ECO:0000256" key="5">
    <source>
        <dbReference type="ARBA" id="ARBA00022741"/>
    </source>
</evidence>
<dbReference type="PRINTS" id="PR00380">
    <property type="entry name" value="KINESINHEAVY"/>
</dbReference>
<dbReference type="InterPro" id="IPR036961">
    <property type="entry name" value="Kinesin_motor_dom_sf"/>
</dbReference>
<comment type="subcellular location">
    <subcellularLocation>
        <location evidence="2">Cytoplasm</location>
        <location evidence="2">Cytoskeleton</location>
    </subcellularLocation>
    <subcellularLocation>
        <location evidence="1">Nucleus</location>
    </subcellularLocation>
</comment>
<keyword evidence="7" id="KW-0832">Ubl conjugation</keyword>
<dbReference type="CTD" id="3835"/>
<proteinExistence type="inferred from homology"/>
<evidence type="ECO:0000256" key="12">
    <source>
        <dbReference type="ARBA" id="ARBA00023242"/>
    </source>
</evidence>
<dbReference type="GO" id="GO:0005524">
    <property type="term" value="F:ATP binding"/>
    <property type="evidence" value="ECO:0007669"/>
    <property type="project" value="UniProtKB-UniRule"/>
</dbReference>
<feature type="domain" description="Kinesin motor" evidence="18">
    <location>
        <begin position="31"/>
        <end position="358"/>
    </location>
</feature>
<comment type="similarity">
    <text evidence="14 15">Belongs to the TRAFAC class myosin-kinesin ATPase superfamily. Kinesin family.</text>
</comment>
<evidence type="ECO:0000256" key="4">
    <source>
        <dbReference type="ARBA" id="ARBA00022701"/>
    </source>
</evidence>
<dbReference type="Pfam" id="PF12836">
    <property type="entry name" value="HHH_3"/>
    <property type="match status" value="1"/>
</dbReference>
<evidence type="ECO:0000256" key="3">
    <source>
        <dbReference type="ARBA" id="ARBA00022490"/>
    </source>
</evidence>
<dbReference type="InterPro" id="IPR001752">
    <property type="entry name" value="Kinesin_motor_dom"/>
</dbReference>
<accession>A0A8J1IS60</accession>
<evidence type="ECO:0000313" key="20">
    <source>
        <dbReference type="RefSeq" id="XP_031748433.1"/>
    </source>
</evidence>
<gene>
    <name evidence="20 21" type="primary">kif22</name>
    <name evidence="20" type="synonym">kid</name>
    <name evidence="20" type="synonym">knsl4</name>
    <name evidence="20" type="synonym">obp</name>
    <name evidence="20" type="synonym">obp-1</name>
    <name evidence="20" type="synonym">obp-2</name>
    <name evidence="20" type="synonym">Xkid</name>
</gene>
<keyword evidence="10 14" id="KW-0505">Motor protein</keyword>
<reference evidence="20" key="1">
    <citation type="submission" date="2025-08" db="UniProtKB">
        <authorList>
            <consortium name="RefSeq"/>
        </authorList>
    </citation>
    <scope>IDENTIFICATION</scope>
    <source>
        <strain evidence="20">Nigerian</strain>
        <tissue evidence="20">Liver and blood</tissue>
    </source>
</reference>
<dbReference type="GO" id="GO:0003677">
    <property type="term" value="F:DNA binding"/>
    <property type="evidence" value="ECO:0007669"/>
    <property type="project" value="UniProtKB-KW"/>
</dbReference>
<dbReference type="PROSITE" id="PS50067">
    <property type="entry name" value="KINESIN_MOTOR_2"/>
    <property type="match status" value="1"/>
</dbReference>
<dbReference type="RefSeq" id="XP_031748433.1">
    <property type="nucleotide sequence ID" value="XM_031892573.1"/>
</dbReference>
<evidence type="ECO:0000256" key="7">
    <source>
        <dbReference type="ARBA" id="ARBA00022843"/>
    </source>
</evidence>
<dbReference type="FunFam" id="1.10.150.280:FF:000002">
    <property type="entry name" value="Kinesin-like protein"/>
    <property type="match status" value="1"/>
</dbReference>
<feature type="coiled-coil region" evidence="16">
    <location>
        <begin position="455"/>
        <end position="496"/>
    </location>
</feature>
<dbReference type="SMART" id="SM00129">
    <property type="entry name" value="KISc"/>
    <property type="match status" value="1"/>
</dbReference>
<dbReference type="PANTHER" id="PTHR47969">
    <property type="entry name" value="CHROMOSOME-ASSOCIATED KINESIN KIF4A-RELATED"/>
    <property type="match status" value="1"/>
</dbReference>
<sequence>MVLTGPPQRESVSMAKRVSILDQHKKPSSARVRVAVRLRPYMEKEDEKAPAACVRGLDSQSLEIVNWRNQLETMQYQFDAFYGDSATQREIYMGSVCHILPHLLIGQNASVFAYGPTGAGKTHTMLGNPSQPGVIPRAVRDLLQMTRTAAGGHENENWTYTITMSYVEIYQEKVMDLLEPKNKDLPIREDKDHNILIPGVTQKTINSFGDFDEHFIPASQNRTVASTKLNDRSSRSHAVLLIKVQKSQQVSPFRQLTGKLYLIDLAGSEDNRRTGNQGIRLKESGAINSSLFTLSKVVDALNQGLPRIPYRDSKLTRLLQDSLGGTAHSVMIANIAPEQKYYFDTLTALNFAAKSKQIINKPFSQETTQSIAALPAMKRPREEAETAAGSRQRKKSKTDSTESSPNTSMDAASKRKLNLAALDPAVVERLLKLDKILTEKGMKEAQLLSTPKRERMALLKKWEESQMEIERLKEKQKELEQKAIEAEARLEKSTNSDCNLSDSSVSECTFRAPLRGRNTSTAKAKKVLRVLPMQGEHPGANGGVLATERHVDPESERSETLLGNSQLQSTIEEGIPVFEKKKKKPVSCDGRENQPTWEVNVRTDLLESGRERILKLLNTGSVKELKSLQKIGDKKAKLIIGWREVNGPFKNVEDLASLEGISAKQVTSFIKANILSIIAS</sequence>
<dbReference type="GO" id="GO:0008017">
    <property type="term" value="F:microtubule binding"/>
    <property type="evidence" value="ECO:0007669"/>
    <property type="project" value="InterPro"/>
</dbReference>
<evidence type="ECO:0000256" key="15">
    <source>
        <dbReference type="RuleBase" id="RU000394"/>
    </source>
</evidence>
<evidence type="ECO:0000256" key="11">
    <source>
        <dbReference type="ARBA" id="ARBA00023212"/>
    </source>
</evidence>
<dbReference type="Proteomes" id="UP000008143">
    <property type="component" value="Chromosome 9"/>
</dbReference>
<dbReference type="GO" id="GO:0005634">
    <property type="term" value="C:nucleus"/>
    <property type="evidence" value="ECO:0007669"/>
    <property type="project" value="UniProtKB-SubCell"/>
</dbReference>
<comment type="function">
    <text evidence="13">Kinesin family member that is involved in spindle formation and the movements of chromosomes during mitosis and meiosis. Binds to microtubules and to DNA.</text>
</comment>
<evidence type="ECO:0000313" key="21">
    <source>
        <dbReference type="Xenbase" id="XB-GENE-979888"/>
    </source>
</evidence>
<dbReference type="OMA" id="VIREDRW"/>
<dbReference type="Gene3D" id="1.10.150.280">
    <property type="entry name" value="AF1531-like domain"/>
    <property type="match status" value="1"/>
</dbReference>
<keyword evidence="11" id="KW-0206">Cytoskeleton</keyword>
<dbReference type="GO" id="GO:0005874">
    <property type="term" value="C:microtubule"/>
    <property type="evidence" value="ECO:0007669"/>
    <property type="project" value="UniProtKB-KW"/>
</dbReference>
<dbReference type="InterPro" id="IPR010994">
    <property type="entry name" value="RuvA_2-like"/>
</dbReference>
<evidence type="ECO:0000256" key="13">
    <source>
        <dbReference type="ARBA" id="ARBA00055828"/>
    </source>
</evidence>
<keyword evidence="5 14" id="KW-0547">Nucleotide-binding</keyword>
<dbReference type="GO" id="GO:0003777">
    <property type="term" value="F:microtubule motor activity"/>
    <property type="evidence" value="ECO:0007669"/>
    <property type="project" value="InterPro"/>
</dbReference>
<evidence type="ECO:0000256" key="14">
    <source>
        <dbReference type="PROSITE-ProRule" id="PRU00283"/>
    </source>
</evidence>
<feature type="binding site" evidence="14">
    <location>
        <begin position="115"/>
        <end position="122"/>
    </location>
    <ligand>
        <name>ATP</name>
        <dbReference type="ChEBI" id="CHEBI:30616"/>
    </ligand>
</feature>
<dbReference type="GeneID" id="394855"/>
<dbReference type="PANTHER" id="PTHR47969:SF9">
    <property type="entry name" value="KINESIN-LIKE PROTEIN"/>
    <property type="match status" value="1"/>
</dbReference>
<dbReference type="FunFam" id="3.40.850.10:FF:000043">
    <property type="entry name" value="Kinesin-like protein"/>
    <property type="match status" value="1"/>
</dbReference>
<dbReference type="InterPro" id="IPR019821">
    <property type="entry name" value="Kinesin_motor_CS"/>
</dbReference>